<dbReference type="RefSeq" id="WP_155702352.1">
    <property type="nucleotide sequence ID" value="NZ_CP034235.1"/>
</dbReference>
<dbReference type="OrthoDB" id="321327at2"/>
<dbReference type="PANTHER" id="PTHR43212">
    <property type="entry name" value="QUERCETIN 2,3-DIOXYGENASE"/>
    <property type="match status" value="1"/>
</dbReference>
<proteinExistence type="inferred from homology"/>
<comment type="similarity">
    <text evidence="1 3">Belongs to the pirin family.</text>
</comment>
<dbReference type="CDD" id="cd02910">
    <property type="entry name" value="cupin_Yhhw_N"/>
    <property type="match status" value="1"/>
</dbReference>
<feature type="binding site" evidence="2">
    <location>
        <position position="103"/>
    </location>
    <ligand>
        <name>Fe cation</name>
        <dbReference type="ChEBI" id="CHEBI:24875"/>
    </ligand>
</feature>
<keyword evidence="7" id="KW-1185">Reference proteome</keyword>
<dbReference type="SUPFAM" id="SSF51182">
    <property type="entry name" value="RmlC-like cupins"/>
    <property type="match status" value="1"/>
</dbReference>
<feature type="domain" description="Quercetin 2,3-dioxygenase C-terminal cupin" evidence="5">
    <location>
        <begin position="150"/>
        <end position="231"/>
    </location>
</feature>
<evidence type="ECO:0000256" key="2">
    <source>
        <dbReference type="PIRSR" id="PIRSR006232-1"/>
    </source>
</evidence>
<dbReference type="Proteomes" id="UP000426246">
    <property type="component" value="Chromosome"/>
</dbReference>
<accession>A0A6B8RLR5</accession>
<dbReference type="AlphaFoldDB" id="A0A6B8RLR5"/>
<dbReference type="EMBL" id="CP034235">
    <property type="protein sequence ID" value="QGQ97250.1"/>
    <property type="molecule type" value="Genomic_DNA"/>
</dbReference>
<dbReference type="InterPro" id="IPR003829">
    <property type="entry name" value="Pirin_N_dom"/>
</dbReference>
<dbReference type="PIRSF" id="PIRSF006232">
    <property type="entry name" value="Pirin"/>
    <property type="match status" value="1"/>
</dbReference>
<dbReference type="Pfam" id="PF17954">
    <property type="entry name" value="Pirin_C_2"/>
    <property type="match status" value="1"/>
</dbReference>
<feature type="binding site" evidence="2">
    <location>
        <position position="101"/>
    </location>
    <ligand>
        <name>Fe cation</name>
        <dbReference type="ChEBI" id="CHEBI:24875"/>
    </ligand>
</feature>
<evidence type="ECO:0000259" key="5">
    <source>
        <dbReference type="Pfam" id="PF17954"/>
    </source>
</evidence>
<dbReference type="InterPro" id="IPR011051">
    <property type="entry name" value="RmlC_Cupin_sf"/>
</dbReference>
<dbReference type="KEGG" id="ppsc:EHS13_21365"/>
<name>A0A6B8RLR5_9BACL</name>
<dbReference type="InterPro" id="IPR014710">
    <property type="entry name" value="RmlC-like_jellyroll"/>
</dbReference>
<evidence type="ECO:0000259" key="4">
    <source>
        <dbReference type="Pfam" id="PF02678"/>
    </source>
</evidence>
<comment type="cofactor">
    <cofactor evidence="2">
        <name>Fe cation</name>
        <dbReference type="ChEBI" id="CHEBI:24875"/>
    </cofactor>
    <text evidence="2">Binds 1 Fe cation per subunit.</text>
</comment>
<feature type="binding site" evidence="2">
    <location>
        <position position="59"/>
    </location>
    <ligand>
        <name>Fe cation</name>
        <dbReference type="ChEBI" id="CHEBI:24875"/>
    </ligand>
</feature>
<reference evidence="7" key="1">
    <citation type="submission" date="2018-11" db="EMBL/GenBank/DDBJ databases">
        <title>Complete genome sequence of Paenibacillus sp. ML311-T8.</title>
        <authorList>
            <person name="Nam Y.-D."/>
            <person name="Kang J."/>
            <person name="Chung W.-H."/>
            <person name="Park Y.S."/>
        </authorList>
    </citation>
    <scope>NUCLEOTIDE SEQUENCE [LARGE SCALE GENOMIC DNA]</scope>
    <source>
        <strain evidence="7">ML311-T8</strain>
    </source>
</reference>
<sequence length="232" mass="25762">MIEVFPAESRYQKDLGWLKVKLSFSFGDYFDPNNTAFGVMRVCNDDEVAAGLGFGPHPHSDMEIVTVVLAGAVRHEDNLGNIKVTSVGEVQRMTAGSGIIHAEYNDSATEKLHALQLWFMPNELGLKPSFEISGYDLADLHNALLPILDPIGSEHTVKIHQDMTLYLSRLDKGKELSFQQAEGRRIFIFTIEGSLTVNESKLDEGDTARIESQSHLSIRAEEAAFLMLIDLP</sequence>
<keyword evidence="2" id="KW-0479">Metal-binding</keyword>
<gene>
    <name evidence="6" type="ORF">EHS13_21365</name>
</gene>
<dbReference type="InterPro" id="IPR012093">
    <property type="entry name" value="Pirin"/>
</dbReference>
<dbReference type="PANTHER" id="PTHR43212:SF3">
    <property type="entry name" value="QUERCETIN 2,3-DIOXYGENASE"/>
    <property type="match status" value="1"/>
</dbReference>
<dbReference type="Pfam" id="PF02678">
    <property type="entry name" value="Pirin"/>
    <property type="match status" value="1"/>
</dbReference>
<dbReference type="Gene3D" id="2.60.120.10">
    <property type="entry name" value="Jelly Rolls"/>
    <property type="match status" value="2"/>
</dbReference>
<feature type="domain" description="Pirin N-terminal" evidence="4">
    <location>
        <begin position="13"/>
        <end position="118"/>
    </location>
</feature>
<evidence type="ECO:0000313" key="7">
    <source>
        <dbReference type="Proteomes" id="UP000426246"/>
    </source>
</evidence>
<evidence type="ECO:0000313" key="6">
    <source>
        <dbReference type="EMBL" id="QGQ97250.1"/>
    </source>
</evidence>
<evidence type="ECO:0000256" key="1">
    <source>
        <dbReference type="ARBA" id="ARBA00008416"/>
    </source>
</evidence>
<feature type="binding site" evidence="2">
    <location>
        <position position="57"/>
    </location>
    <ligand>
        <name>Fe cation</name>
        <dbReference type="ChEBI" id="CHEBI:24875"/>
    </ligand>
</feature>
<dbReference type="GO" id="GO:0046872">
    <property type="term" value="F:metal ion binding"/>
    <property type="evidence" value="ECO:0007669"/>
    <property type="project" value="UniProtKB-KW"/>
</dbReference>
<keyword evidence="2" id="KW-0408">Iron</keyword>
<dbReference type="InterPro" id="IPR041602">
    <property type="entry name" value="Quercetinase_C"/>
</dbReference>
<evidence type="ECO:0000256" key="3">
    <source>
        <dbReference type="RuleBase" id="RU003457"/>
    </source>
</evidence>
<organism evidence="6 7">
    <name type="scientific">Paenibacillus psychroresistens</name>
    <dbReference type="NCBI Taxonomy" id="1778678"/>
    <lineage>
        <taxon>Bacteria</taxon>
        <taxon>Bacillati</taxon>
        <taxon>Bacillota</taxon>
        <taxon>Bacilli</taxon>
        <taxon>Bacillales</taxon>
        <taxon>Paenibacillaceae</taxon>
        <taxon>Paenibacillus</taxon>
    </lineage>
</organism>
<protein>
    <submittedName>
        <fullName evidence="6">Pirin family protein</fullName>
    </submittedName>
</protein>